<evidence type="ECO:0000256" key="6">
    <source>
        <dbReference type="ARBA" id="ARBA00022777"/>
    </source>
</evidence>
<dbReference type="PRINTS" id="PR00474">
    <property type="entry name" value="GLU5KINASE"/>
</dbReference>
<evidence type="ECO:0000313" key="12">
    <source>
        <dbReference type="Proteomes" id="UP000051276"/>
    </source>
</evidence>
<dbReference type="GO" id="GO:0004349">
    <property type="term" value="F:glutamate 5-kinase activity"/>
    <property type="evidence" value="ECO:0007669"/>
    <property type="project" value="UniProtKB-UniRule"/>
</dbReference>
<dbReference type="InterPro" id="IPR005715">
    <property type="entry name" value="Glu_5kinase/COase_Synthase"/>
</dbReference>
<keyword evidence="5 8" id="KW-0547">Nucleotide-binding</keyword>
<dbReference type="InterPro" id="IPR011529">
    <property type="entry name" value="Glu_5kinase"/>
</dbReference>
<dbReference type="Gene3D" id="2.30.130.10">
    <property type="entry name" value="PUA domain"/>
    <property type="match status" value="1"/>
</dbReference>
<comment type="catalytic activity">
    <reaction evidence="8">
        <text>L-glutamate + ATP = L-glutamyl 5-phosphate + ADP</text>
        <dbReference type="Rhea" id="RHEA:14877"/>
        <dbReference type="ChEBI" id="CHEBI:29985"/>
        <dbReference type="ChEBI" id="CHEBI:30616"/>
        <dbReference type="ChEBI" id="CHEBI:58274"/>
        <dbReference type="ChEBI" id="CHEBI:456216"/>
        <dbReference type="EC" id="2.7.2.11"/>
    </reaction>
</comment>
<feature type="binding site" evidence="8">
    <location>
        <position position="144"/>
    </location>
    <ligand>
        <name>substrate</name>
    </ligand>
</feature>
<dbReference type="Proteomes" id="UP000051634">
    <property type="component" value="Unassembled WGS sequence"/>
</dbReference>
<dbReference type="CDD" id="cd21157">
    <property type="entry name" value="PUA_G5K"/>
    <property type="match status" value="1"/>
</dbReference>
<dbReference type="STRING" id="54398.Ga0074115_11541"/>
<dbReference type="SUPFAM" id="SSF53633">
    <property type="entry name" value="Carbamate kinase-like"/>
    <property type="match status" value="1"/>
</dbReference>
<keyword evidence="6 8" id="KW-0418">Kinase</keyword>
<dbReference type="PANTHER" id="PTHR43654:SF1">
    <property type="entry name" value="ISOPENTENYL PHOSPHATE KINASE"/>
    <property type="match status" value="1"/>
</dbReference>
<dbReference type="HAMAP" id="MF_00456">
    <property type="entry name" value="ProB"/>
    <property type="match status" value="1"/>
</dbReference>
<dbReference type="Pfam" id="PF01472">
    <property type="entry name" value="PUA"/>
    <property type="match status" value="1"/>
</dbReference>
<dbReference type="PANTHER" id="PTHR43654">
    <property type="entry name" value="GLUTAMATE 5-KINASE"/>
    <property type="match status" value="1"/>
</dbReference>
<comment type="caution">
    <text evidence="8">Lacks conserved residue(s) required for the propagation of feature annotation.</text>
</comment>
<dbReference type="Gene3D" id="3.40.1160.10">
    <property type="entry name" value="Acetylglutamate kinase-like"/>
    <property type="match status" value="2"/>
</dbReference>
<dbReference type="GO" id="GO:0055129">
    <property type="term" value="P:L-proline biosynthetic process"/>
    <property type="evidence" value="ECO:0007669"/>
    <property type="project" value="UniProtKB-UniRule"/>
</dbReference>
<evidence type="ECO:0000313" key="13">
    <source>
        <dbReference type="Proteomes" id="UP000051634"/>
    </source>
</evidence>
<evidence type="ECO:0000256" key="1">
    <source>
        <dbReference type="ARBA" id="ARBA00022490"/>
    </source>
</evidence>
<dbReference type="FunFam" id="3.40.1160.10:FF:000018">
    <property type="entry name" value="Glutamate 5-kinase"/>
    <property type="match status" value="1"/>
</dbReference>
<comment type="caution">
    <text evidence="11">The sequence shown here is derived from an EMBL/GenBank/DDBJ whole genome shotgun (WGS) entry which is preliminary data.</text>
</comment>
<dbReference type="InterPro" id="IPR041739">
    <property type="entry name" value="G5K_ProB"/>
</dbReference>
<keyword evidence="4 8" id="KW-0808">Transferase</keyword>
<dbReference type="GO" id="GO:0003723">
    <property type="term" value="F:RNA binding"/>
    <property type="evidence" value="ECO:0007669"/>
    <property type="project" value="InterPro"/>
</dbReference>
<feature type="binding site" evidence="8">
    <location>
        <position position="156"/>
    </location>
    <ligand>
        <name>substrate</name>
    </ligand>
</feature>
<evidence type="ECO:0000256" key="5">
    <source>
        <dbReference type="ARBA" id="ARBA00022741"/>
    </source>
</evidence>
<dbReference type="InterPro" id="IPR001057">
    <property type="entry name" value="Glu/AcGlu_kinase"/>
</dbReference>
<dbReference type="InterPro" id="IPR036974">
    <property type="entry name" value="PUA_sf"/>
</dbReference>
<keyword evidence="13" id="KW-1185">Reference proteome</keyword>
<dbReference type="FunFam" id="2.30.130.10:FF:000007">
    <property type="entry name" value="Glutamate 5-kinase"/>
    <property type="match status" value="1"/>
</dbReference>
<dbReference type="PROSITE" id="PS50890">
    <property type="entry name" value="PUA"/>
    <property type="match status" value="1"/>
</dbReference>
<dbReference type="InterPro" id="IPR015947">
    <property type="entry name" value="PUA-like_sf"/>
</dbReference>
<evidence type="ECO:0000256" key="2">
    <source>
        <dbReference type="ARBA" id="ARBA00022605"/>
    </source>
</evidence>
<comment type="pathway">
    <text evidence="8">Amino-acid biosynthesis; L-proline biosynthesis; L-glutamate 5-semialdehyde from L-glutamate: step 1/2.</text>
</comment>
<dbReference type="Pfam" id="PF00696">
    <property type="entry name" value="AA_kinase"/>
    <property type="match status" value="1"/>
</dbReference>
<dbReference type="AlphaFoldDB" id="A0A0T5Z2Q2"/>
<evidence type="ECO:0000259" key="9">
    <source>
        <dbReference type="SMART" id="SM00359"/>
    </source>
</evidence>
<proteinExistence type="inferred from homology"/>
<dbReference type="InterPro" id="IPR002478">
    <property type="entry name" value="PUA"/>
</dbReference>
<evidence type="ECO:0000256" key="8">
    <source>
        <dbReference type="HAMAP-Rule" id="MF_00456"/>
    </source>
</evidence>
<accession>A0A0T5Z2Q2</accession>
<dbReference type="NCBIfam" id="TIGR01027">
    <property type="entry name" value="proB"/>
    <property type="match status" value="1"/>
</dbReference>
<feature type="binding site" evidence="8">
    <location>
        <position position="17"/>
    </location>
    <ligand>
        <name>ATP</name>
        <dbReference type="ChEBI" id="CHEBI:30616"/>
    </ligand>
</feature>
<keyword evidence="3 8" id="KW-0641">Proline biosynthesis</keyword>
<dbReference type="GO" id="GO:0005829">
    <property type="term" value="C:cytosol"/>
    <property type="evidence" value="ECO:0007669"/>
    <property type="project" value="TreeGrafter"/>
</dbReference>
<keyword evidence="2 8" id="KW-0028">Amino-acid biosynthesis</keyword>
<sequence>MVISRDSLPQTRRWVVKIGSALLTSGGKGLSRAVLSPWVEQMARLRQAGHEIVLVSSGAVAEGMSRMGWSRRPHSLNELQAAAAIGQMGLIRAYEACFQKHGLHTAQILLTRDDLADRMRYLNALSTLRTLIDLGVVPVINENDTVATEELRFGDNDTLAALAANLVEADLLVLLTDQEGLFDADPRGNPQAQLIREARVDDPLLDQVASGSAGGLGRGGMVTKVRAARLAARSGTATIIASGAHPGVLDGLASGEMSGTLLIPAQEPQAARKRWLAGQLQVRGRLTLDDGAVRVLREQGCSLLAVGVTLVDGEFQRGEAVVCVDRHGGEVARGLANYNAQEARRIMGQPSRRIEEILGYVDEPELIHRDNLVLV</sequence>
<dbReference type="SUPFAM" id="SSF88697">
    <property type="entry name" value="PUA domain-like"/>
    <property type="match status" value="1"/>
</dbReference>
<dbReference type="EMBL" id="LMXI01000612">
    <property type="protein sequence ID" value="KRT57055.1"/>
    <property type="molecule type" value="Genomic_DNA"/>
</dbReference>
<comment type="function">
    <text evidence="8">Catalyzes the transfer of a phosphate group to glutamate to form L-glutamate 5-phosphate.</text>
</comment>
<protein>
    <recommendedName>
        <fullName evidence="8">Glutamate 5-kinase</fullName>
        <ecNumber evidence="8">2.7.2.11</ecNumber>
    </recommendedName>
    <alternativeName>
        <fullName evidence="8">Gamma-glutamyl kinase</fullName>
        <shortName evidence="8">GK</shortName>
    </alternativeName>
</protein>
<comment type="subcellular location">
    <subcellularLocation>
        <location evidence="8">Cytoplasm</location>
    </subcellularLocation>
</comment>
<gene>
    <name evidence="8" type="primary">proB</name>
    <name evidence="10" type="ORF">Ga0074115_11541</name>
    <name evidence="11" type="ORF">Ga0076813_10829</name>
</gene>
<dbReference type="Proteomes" id="UP000051276">
    <property type="component" value="Unassembled WGS sequence"/>
</dbReference>
<evidence type="ECO:0000313" key="11">
    <source>
        <dbReference type="EMBL" id="KRT57055.1"/>
    </source>
</evidence>
<dbReference type="PROSITE" id="PS00902">
    <property type="entry name" value="GLUTAMATE_5_KINASE"/>
    <property type="match status" value="1"/>
</dbReference>
<dbReference type="OrthoDB" id="9804434at2"/>
<organism evidence="11 12">
    <name type="scientific">endosymbiont of Ridgeia piscesae</name>
    <dbReference type="NCBI Taxonomy" id="54398"/>
    <lineage>
        <taxon>Bacteria</taxon>
        <taxon>Pseudomonadati</taxon>
        <taxon>Pseudomonadota</taxon>
        <taxon>Gammaproteobacteria</taxon>
        <taxon>sulfur-oxidizing symbionts</taxon>
    </lineage>
</organism>
<dbReference type="UniPathway" id="UPA00098">
    <property type="reaction ID" value="UER00359"/>
</dbReference>
<dbReference type="CDD" id="cd04242">
    <property type="entry name" value="AAK_G5K_ProB"/>
    <property type="match status" value="1"/>
</dbReference>
<keyword evidence="7 8" id="KW-0067">ATP-binding</keyword>
<feature type="binding site" evidence="8">
    <location>
        <position position="57"/>
    </location>
    <ligand>
        <name>substrate</name>
    </ligand>
</feature>
<dbReference type="RefSeq" id="WP_057956066.1">
    <property type="nucleotide sequence ID" value="NZ_KQ556905.1"/>
</dbReference>
<evidence type="ECO:0000313" key="10">
    <source>
        <dbReference type="EMBL" id="KRT55218.1"/>
    </source>
</evidence>
<dbReference type="PIRSF" id="PIRSF000729">
    <property type="entry name" value="GK"/>
    <property type="match status" value="1"/>
</dbReference>
<dbReference type="InterPro" id="IPR019797">
    <property type="entry name" value="Glutamate_5-kinase_CS"/>
</dbReference>
<dbReference type="SMART" id="SM00359">
    <property type="entry name" value="PUA"/>
    <property type="match status" value="1"/>
</dbReference>
<dbReference type="PATRIC" id="fig|54398.3.peg.2063"/>
<keyword evidence="1 8" id="KW-0963">Cytoplasm</keyword>
<evidence type="ECO:0000256" key="7">
    <source>
        <dbReference type="ARBA" id="ARBA00022840"/>
    </source>
</evidence>
<comment type="similarity">
    <text evidence="8">Belongs to the glutamate 5-kinase family.</text>
</comment>
<dbReference type="InterPro" id="IPR001048">
    <property type="entry name" value="Asp/Glu/Uridylate_kinase"/>
</dbReference>
<dbReference type="EMBL" id="LDXT01000082">
    <property type="protein sequence ID" value="KRT55218.1"/>
    <property type="molecule type" value="Genomic_DNA"/>
</dbReference>
<feature type="binding site" evidence="8">
    <location>
        <begin position="176"/>
        <end position="177"/>
    </location>
    <ligand>
        <name>ATP</name>
        <dbReference type="ChEBI" id="CHEBI:30616"/>
    </ligand>
</feature>
<name>A0A0T5Z2Q2_9GAMM</name>
<dbReference type="GO" id="GO:0005524">
    <property type="term" value="F:ATP binding"/>
    <property type="evidence" value="ECO:0007669"/>
    <property type="project" value="UniProtKB-KW"/>
</dbReference>
<feature type="domain" description="PUA" evidence="9">
    <location>
        <begin position="284"/>
        <end position="367"/>
    </location>
</feature>
<evidence type="ECO:0000256" key="4">
    <source>
        <dbReference type="ARBA" id="ARBA00022679"/>
    </source>
</evidence>
<reference evidence="12 13" key="1">
    <citation type="submission" date="2015-11" db="EMBL/GenBank/DDBJ databases">
        <title>The genome of Candidatus Endoriftia persephone in Ridgeia piscesae and population structure of the North Eastern Pacific vestimentiferan symbionts.</title>
        <authorList>
            <person name="Perez M."/>
            <person name="Juniper K.S."/>
        </authorList>
    </citation>
    <scope>NUCLEOTIDE SEQUENCE [LARGE SCALE GENOMIC DNA]</scope>
    <source>
        <strain evidence="11">Ind10</strain>
        <strain evidence="10">Ind11</strain>
    </source>
</reference>
<evidence type="ECO:0000256" key="3">
    <source>
        <dbReference type="ARBA" id="ARBA00022650"/>
    </source>
</evidence>
<dbReference type="EC" id="2.7.2.11" evidence="8"/>
<dbReference type="InterPro" id="IPR036393">
    <property type="entry name" value="AceGlu_kinase-like_sf"/>
</dbReference>